<dbReference type="SUPFAM" id="SSF56349">
    <property type="entry name" value="DNA breaking-rejoining enzymes"/>
    <property type="match status" value="1"/>
</dbReference>
<dbReference type="CDD" id="cd00796">
    <property type="entry name" value="INT_Rci_Hp1_C"/>
    <property type="match status" value="1"/>
</dbReference>
<keyword evidence="7" id="KW-0229">DNA integration</keyword>
<dbReference type="GeneID" id="13455438"/>
<keyword evidence="5 8" id="KW-0238">DNA-binding</keyword>
<gene>
    <name evidence="12" type="ORF">DC1_0004</name>
</gene>
<keyword evidence="3" id="KW-0808">Transferase</keyword>
<sequence length="419" mass="47601">MGTITTRKRQDGTPAYMARVRVKRDGKIVHKETQTFARKQAAEAWIKRRETELSEPGALASIINPEATLRELTERYIKELEEIKPMGRSRKGTLKAIAKGELGALKASEVDAQAIVNFARERIAEDGVSPATVLNDLALLTGLFEVAIPAWGAKLDPQAMEHAKAVCWKMGLIDRAEERTRVPTMDELEKLMVYFYDMARRRKWATPMVKIIAFAIFSTRRQEEIIRITWADLNEEESTQIVRDVKHPRKKIGNDQESRLTPEALAIIKSMPHTHDRIFPYTTDAISAQFTRACDWLEIEDLRFHDLRRAGVTRLFEMGWNIPDVAKVSLHRDWNMLRRYTNLKGKGDRYEGWKWTQIAIDLPVAPPRPKKKGEQVSATVAVAAPSPHPRAAHRDTRRGRQGARPSRTSASAPSARSAK</sequence>
<reference evidence="12 13" key="1">
    <citation type="journal article" date="2012" name="Appl. Environ. Microbiol.">
        <title>Characterization of DC1, a broad-host-range Bcep22-like podovirus.</title>
        <authorList>
            <person name="Lynch K.H."/>
            <person name="Stothard P."/>
            <person name="Dennis J.J."/>
        </authorList>
    </citation>
    <scope>NUCLEOTIDE SEQUENCE [LARGE SCALE GENOMIC DNA]</scope>
</reference>
<dbReference type="Proteomes" id="UP000007817">
    <property type="component" value="Segment"/>
</dbReference>
<dbReference type="EMBL" id="JN662425">
    <property type="protein sequence ID" value="AEZ50826.1"/>
    <property type="molecule type" value="Genomic_DNA"/>
</dbReference>
<evidence type="ECO:0000313" key="12">
    <source>
        <dbReference type="EMBL" id="AEZ50826.1"/>
    </source>
</evidence>
<evidence type="ECO:0000256" key="2">
    <source>
        <dbReference type="ARBA" id="ARBA00016082"/>
    </source>
</evidence>
<dbReference type="InterPro" id="IPR013762">
    <property type="entry name" value="Integrase-like_cat_sf"/>
</dbReference>
<dbReference type="KEGG" id="vg:13455438"/>
<keyword evidence="7" id="KW-1179">Viral genome integration</keyword>
<dbReference type="GO" id="GO:0044826">
    <property type="term" value="P:viral genome integration into host DNA"/>
    <property type="evidence" value="ECO:0007669"/>
    <property type="project" value="UniProtKB-KW"/>
</dbReference>
<evidence type="ECO:0000256" key="8">
    <source>
        <dbReference type="PROSITE-ProRule" id="PRU01248"/>
    </source>
</evidence>
<dbReference type="GO" id="GO:0016740">
    <property type="term" value="F:transferase activity"/>
    <property type="evidence" value="ECO:0007669"/>
    <property type="project" value="UniProtKB-KW"/>
</dbReference>
<evidence type="ECO:0000256" key="9">
    <source>
        <dbReference type="SAM" id="MobiDB-lite"/>
    </source>
</evidence>
<dbReference type="Gene3D" id="1.10.443.10">
    <property type="entry name" value="Intergrase catalytic core"/>
    <property type="match status" value="1"/>
</dbReference>
<evidence type="ECO:0000256" key="7">
    <source>
        <dbReference type="ARBA" id="ARBA00023195"/>
    </source>
</evidence>
<name>I6NV26_9CAUD</name>
<dbReference type="PANTHER" id="PTHR30349:SF94">
    <property type="entry name" value="INTEGRASE_RECOMBINASE HI_1414-RELATED"/>
    <property type="match status" value="1"/>
</dbReference>
<dbReference type="InterPro" id="IPR050090">
    <property type="entry name" value="Tyrosine_recombinase_XerCD"/>
</dbReference>
<dbReference type="OrthoDB" id="4459at10239"/>
<keyword evidence="6" id="KW-0233">DNA recombination</keyword>
<dbReference type="PROSITE" id="PS51898">
    <property type="entry name" value="TYR_RECOMBINASE"/>
    <property type="match status" value="1"/>
</dbReference>
<evidence type="ECO:0000259" key="11">
    <source>
        <dbReference type="PROSITE" id="PS51900"/>
    </source>
</evidence>
<dbReference type="PANTHER" id="PTHR30349">
    <property type="entry name" value="PHAGE INTEGRASE-RELATED"/>
    <property type="match status" value="1"/>
</dbReference>
<evidence type="ECO:0000259" key="10">
    <source>
        <dbReference type="PROSITE" id="PS51898"/>
    </source>
</evidence>
<dbReference type="PROSITE" id="PS51900">
    <property type="entry name" value="CB"/>
    <property type="match status" value="1"/>
</dbReference>
<evidence type="ECO:0000256" key="5">
    <source>
        <dbReference type="ARBA" id="ARBA00023125"/>
    </source>
</evidence>
<dbReference type="GO" id="GO:0016787">
    <property type="term" value="F:hydrolase activity"/>
    <property type="evidence" value="ECO:0007669"/>
    <property type="project" value="UniProtKB-KW"/>
</dbReference>
<dbReference type="GO" id="GO:0003677">
    <property type="term" value="F:DNA binding"/>
    <property type="evidence" value="ECO:0007669"/>
    <property type="project" value="UniProtKB-UniRule"/>
</dbReference>
<dbReference type="Pfam" id="PF00589">
    <property type="entry name" value="Phage_integrase"/>
    <property type="match status" value="1"/>
</dbReference>
<comment type="similarity">
    <text evidence="1">Belongs to the 'phage' integrase family.</text>
</comment>
<feature type="domain" description="Tyr recombinase" evidence="10">
    <location>
        <begin position="178"/>
        <end position="354"/>
    </location>
</feature>
<keyword evidence="4" id="KW-0378">Hydrolase</keyword>
<accession>I6NV26</accession>
<evidence type="ECO:0000256" key="4">
    <source>
        <dbReference type="ARBA" id="ARBA00022801"/>
    </source>
</evidence>
<feature type="compositionally biased region" description="Low complexity" evidence="9">
    <location>
        <begin position="403"/>
        <end position="419"/>
    </location>
</feature>
<dbReference type="InterPro" id="IPR002104">
    <property type="entry name" value="Integrase_catalytic"/>
</dbReference>
<organism evidence="12 13">
    <name type="scientific">Burkholderia phage DC1</name>
    <dbReference type="NCBI Taxonomy" id="2881398"/>
    <lineage>
        <taxon>Viruses</taxon>
        <taxon>Duplodnaviria</taxon>
        <taxon>Heunggongvirae</taxon>
        <taxon>Uroviricota</taxon>
        <taxon>Caudoviricetes</taxon>
        <taxon>Lessievirus</taxon>
        <taxon>Lessievirus DC1</taxon>
    </lineage>
</organism>
<dbReference type="GO" id="GO:0006310">
    <property type="term" value="P:DNA recombination"/>
    <property type="evidence" value="ECO:0007669"/>
    <property type="project" value="UniProtKB-KW"/>
</dbReference>
<dbReference type="GO" id="GO:0075713">
    <property type="term" value="P:establishment of integrated proviral latency"/>
    <property type="evidence" value="ECO:0007669"/>
    <property type="project" value="UniProtKB-KW"/>
</dbReference>
<feature type="domain" description="Core-binding (CB)" evidence="11">
    <location>
        <begin position="67"/>
        <end position="148"/>
    </location>
</feature>
<feature type="region of interest" description="Disordered" evidence="9">
    <location>
        <begin position="364"/>
        <end position="419"/>
    </location>
</feature>
<dbReference type="GO" id="GO:0015074">
    <property type="term" value="P:DNA integration"/>
    <property type="evidence" value="ECO:0007669"/>
    <property type="project" value="InterPro"/>
</dbReference>
<evidence type="ECO:0000256" key="1">
    <source>
        <dbReference type="ARBA" id="ARBA00008857"/>
    </source>
</evidence>
<dbReference type="InterPro" id="IPR044068">
    <property type="entry name" value="CB"/>
</dbReference>
<evidence type="ECO:0000313" key="13">
    <source>
        <dbReference type="Proteomes" id="UP000007817"/>
    </source>
</evidence>
<keyword evidence="13" id="KW-1185">Reference proteome</keyword>
<feature type="compositionally biased region" description="Low complexity" evidence="9">
    <location>
        <begin position="376"/>
        <end position="385"/>
    </location>
</feature>
<proteinExistence type="inferred from homology"/>
<evidence type="ECO:0000256" key="3">
    <source>
        <dbReference type="ARBA" id="ARBA00022679"/>
    </source>
</evidence>
<dbReference type="InterPro" id="IPR011010">
    <property type="entry name" value="DNA_brk_join_enz"/>
</dbReference>
<protein>
    <recommendedName>
        <fullName evidence="2">Integrase</fullName>
    </recommendedName>
</protein>
<evidence type="ECO:0000256" key="6">
    <source>
        <dbReference type="ARBA" id="ARBA00023172"/>
    </source>
</evidence>
<keyword evidence="7" id="KW-1160">Virus entry into host cell</keyword>
<dbReference type="RefSeq" id="YP_006589934.1">
    <property type="nucleotide sequence ID" value="NC_018452.1"/>
</dbReference>